<dbReference type="RefSeq" id="WP_120748170.1">
    <property type="nucleotide sequence ID" value="NZ_RBAH01000010.1"/>
</dbReference>
<dbReference type="Pfam" id="PF07729">
    <property type="entry name" value="FCD"/>
    <property type="match status" value="1"/>
</dbReference>
<organism evidence="5 6">
    <name type="scientific">Paenibacillus ginsengarvi</name>
    <dbReference type="NCBI Taxonomy" id="400777"/>
    <lineage>
        <taxon>Bacteria</taxon>
        <taxon>Bacillati</taxon>
        <taxon>Bacillota</taxon>
        <taxon>Bacilli</taxon>
        <taxon>Bacillales</taxon>
        <taxon>Paenibacillaceae</taxon>
        <taxon>Paenibacillus</taxon>
    </lineage>
</organism>
<dbReference type="PANTHER" id="PTHR43537">
    <property type="entry name" value="TRANSCRIPTIONAL REGULATOR, GNTR FAMILY"/>
    <property type="match status" value="1"/>
</dbReference>
<dbReference type="SUPFAM" id="SSF46785">
    <property type="entry name" value="Winged helix' DNA-binding domain"/>
    <property type="match status" value="1"/>
</dbReference>
<evidence type="ECO:0000256" key="2">
    <source>
        <dbReference type="ARBA" id="ARBA00023125"/>
    </source>
</evidence>
<keyword evidence="6" id="KW-1185">Reference proteome</keyword>
<dbReference type="GO" id="GO:0003677">
    <property type="term" value="F:DNA binding"/>
    <property type="evidence" value="ECO:0007669"/>
    <property type="project" value="UniProtKB-KW"/>
</dbReference>
<dbReference type="InterPro" id="IPR011711">
    <property type="entry name" value="GntR_C"/>
</dbReference>
<feature type="domain" description="HTH gntR-type" evidence="4">
    <location>
        <begin position="8"/>
        <end position="76"/>
    </location>
</feature>
<dbReference type="SMART" id="SM00895">
    <property type="entry name" value="FCD"/>
    <property type="match status" value="1"/>
</dbReference>
<dbReference type="Gene3D" id="1.10.10.10">
    <property type="entry name" value="Winged helix-like DNA-binding domain superfamily/Winged helix DNA-binding domain"/>
    <property type="match status" value="1"/>
</dbReference>
<dbReference type="PRINTS" id="PR00035">
    <property type="entry name" value="HTHGNTR"/>
</dbReference>
<dbReference type="InterPro" id="IPR008920">
    <property type="entry name" value="TF_FadR/GntR_C"/>
</dbReference>
<dbReference type="PROSITE" id="PS50949">
    <property type="entry name" value="HTH_GNTR"/>
    <property type="match status" value="1"/>
</dbReference>
<dbReference type="InterPro" id="IPR036388">
    <property type="entry name" value="WH-like_DNA-bd_sf"/>
</dbReference>
<gene>
    <name evidence="5" type="ORF">D7M11_15625</name>
</gene>
<dbReference type="Gene3D" id="1.20.120.530">
    <property type="entry name" value="GntR ligand-binding domain-like"/>
    <property type="match status" value="1"/>
</dbReference>
<dbReference type="Proteomes" id="UP000282311">
    <property type="component" value="Unassembled WGS sequence"/>
</dbReference>
<reference evidence="5 6" key="1">
    <citation type="journal article" date="2007" name="Int. J. Syst. Evol. Microbiol.">
        <title>Paenibacillus ginsengarvi sp. nov., isolated from soil from ginseng cultivation.</title>
        <authorList>
            <person name="Yoon M.H."/>
            <person name="Ten L.N."/>
            <person name="Im W.T."/>
        </authorList>
    </citation>
    <scope>NUCLEOTIDE SEQUENCE [LARGE SCALE GENOMIC DNA]</scope>
    <source>
        <strain evidence="5 6">KCTC 13059</strain>
    </source>
</reference>
<dbReference type="Pfam" id="PF00392">
    <property type="entry name" value="GntR"/>
    <property type="match status" value="1"/>
</dbReference>
<keyword evidence="2" id="KW-0238">DNA-binding</keyword>
<name>A0A3B0CIA3_9BACL</name>
<accession>A0A3B0CIA3</accession>
<dbReference type="GO" id="GO:0003700">
    <property type="term" value="F:DNA-binding transcription factor activity"/>
    <property type="evidence" value="ECO:0007669"/>
    <property type="project" value="InterPro"/>
</dbReference>
<comment type="caution">
    <text evidence="5">The sequence shown here is derived from an EMBL/GenBank/DDBJ whole genome shotgun (WGS) entry which is preliminary data.</text>
</comment>
<dbReference type="EMBL" id="RBAH01000010">
    <property type="protein sequence ID" value="RKN84007.1"/>
    <property type="molecule type" value="Genomic_DNA"/>
</dbReference>
<evidence type="ECO:0000256" key="3">
    <source>
        <dbReference type="ARBA" id="ARBA00023163"/>
    </source>
</evidence>
<evidence type="ECO:0000313" key="6">
    <source>
        <dbReference type="Proteomes" id="UP000282311"/>
    </source>
</evidence>
<dbReference type="SMART" id="SM00345">
    <property type="entry name" value="HTH_GNTR"/>
    <property type="match status" value="1"/>
</dbReference>
<dbReference type="CDD" id="cd07377">
    <property type="entry name" value="WHTH_GntR"/>
    <property type="match status" value="1"/>
</dbReference>
<keyword evidence="1" id="KW-0805">Transcription regulation</keyword>
<dbReference type="SUPFAM" id="SSF48008">
    <property type="entry name" value="GntR ligand-binding domain-like"/>
    <property type="match status" value="1"/>
</dbReference>
<dbReference type="InterPro" id="IPR036390">
    <property type="entry name" value="WH_DNA-bd_sf"/>
</dbReference>
<dbReference type="PANTHER" id="PTHR43537:SF47">
    <property type="entry name" value="REGULATORY PROTEIN GNTR HTH"/>
    <property type="match status" value="1"/>
</dbReference>
<evidence type="ECO:0000259" key="4">
    <source>
        <dbReference type="PROSITE" id="PS50949"/>
    </source>
</evidence>
<dbReference type="InterPro" id="IPR000524">
    <property type="entry name" value="Tscrpt_reg_HTH_GntR"/>
</dbReference>
<sequence length="225" mass="25006">MLKKTNRLTLVEQVALQIEELIESGRWPIGFRIPAEPELMAELNVSRNTLREAIRALTHAGLLRTRQGDGTYVASSSALGAVLHRRIGREHLLRTLEVRHALEREAATLAALRRSEEDVATLRGHMRACEQAAGREDREAFIAADIELHFAVAAAARNELLQELYAHVADAMRDSITGIVRPSGSCWHQEAHSELVEAIAEQSPERAALAVGRYIEQAKQEIDLD</sequence>
<evidence type="ECO:0000256" key="1">
    <source>
        <dbReference type="ARBA" id="ARBA00023015"/>
    </source>
</evidence>
<proteinExistence type="predicted"/>
<protein>
    <submittedName>
        <fullName evidence="5">FadR family transcriptional regulator</fullName>
    </submittedName>
</protein>
<dbReference type="AlphaFoldDB" id="A0A3B0CIA3"/>
<evidence type="ECO:0000313" key="5">
    <source>
        <dbReference type="EMBL" id="RKN84007.1"/>
    </source>
</evidence>
<keyword evidence="3" id="KW-0804">Transcription</keyword>
<dbReference type="OrthoDB" id="9782299at2"/>